<organism evidence="1 2">
    <name type="scientific">Alteromonas aquimaris</name>
    <dbReference type="NCBI Taxonomy" id="2998417"/>
    <lineage>
        <taxon>Bacteria</taxon>
        <taxon>Pseudomonadati</taxon>
        <taxon>Pseudomonadota</taxon>
        <taxon>Gammaproteobacteria</taxon>
        <taxon>Alteromonadales</taxon>
        <taxon>Alteromonadaceae</taxon>
        <taxon>Alteromonas/Salinimonas group</taxon>
        <taxon>Alteromonas</taxon>
    </lineage>
</organism>
<dbReference type="RefSeq" id="WP_265618023.1">
    <property type="nucleotide sequence ID" value="NZ_JAPFRD010000011.1"/>
</dbReference>
<comment type="caution">
    <text evidence="1">The sequence shown here is derived from an EMBL/GenBank/DDBJ whole genome shotgun (WGS) entry which is preliminary data.</text>
</comment>
<protein>
    <submittedName>
        <fullName evidence="1">Uncharacterized protein</fullName>
    </submittedName>
</protein>
<evidence type="ECO:0000313" key="2">
    <source>
        <dbReference type="Proteomes" id="UP001142810"/>
    </source>
</evidence>
<sequence>MKHQNQHLISLSSTDAANVAGGSLAKLPDLSQVTPPVTPIKPPSYFTLAIGEGGGHLPDLY</sequence>
<evidence type="ECO:0000313" key="1">
    <source>
        <dbReference type="EMBL" id="MCW8109273.1"/>
    </source>
</evidence>
<dbReference type="Proteomes" id="UP001142810">
    <property type="component" value="Unassembled WGS sequence"/>
</dbReference>
<gene>
    <name evidence="1" type="ORF">OPS25_12260</name>
</gene>
<keyword evidence="2" id="KW-1185">Reference proteome</keyword>
<name>A0ABT3P920_9ALTE</name>
<accession>A0ABT3P920</accession>
<reference evidence="1" key="1">
    <citation type="submission" date="2022-11" db="EMBL/GenBank/DDBJ databases">
        <title>Alteromonas sp. nov., isolated from sea water of the Qingdao.</title>
        <authorList>
            <person name="Wang Q."/>
        </authorList>
    </citation>
    <scope>NUCLEOTIDE SEQUENCE</scope>
    <source>
        <strain evidence="1">ASW11-7</strain>
    </source>
</reference>
<dbReference type="EMBL" id="JAPFRD010000011">
    <property type="protein sequence ID" value="MCW8109273.1"/>
    <property type="molecule type" value="Genomic_DNA"/>
</dbReference>
<proteinExistence type="predicted"/>